<feature type="transmembrane region" description="Helical" evidence="2">
    <location>
        <begin position="235"/>
        <end position="259"/>
    </location>
</feature>
<feature type="transmembrane region" description="Helical" evidence="2">
    <location>
        <begin position="96"/>
        <end position="116"/>
    </location>
</feature>
<feature type="region of interest" description="Disordered" evidence="1">
    <location>
        <begin position="558"/>
        <end position="577"/>
    </location>
</feature>
<proteinExistence type="predicted"/>
<evidence type="ECO:0000256" key="2">
    <source>
        <dbReference type="SAM" id="Phobius"/>
    </source>
</evidence>
<keyword evidence="2" id="KW-1133">Transmembrane helix</keyword>
<evidence type="ECO:0000313" key="3">
    <source>
        <dbReference type="EMBL" id="KAJ4001241.1"/>
    </source>
</evidence>
<feature type="transmembrane region" description="Helical" evidence="2">
    <location>
        <begin position="382"/>
        <end position="403"/>
    </location>
</feature>
<keyword evidence="2" id="KW-0812">Transmembrane</keyword>
<feature type="transmembrane region" description="Helical" evidence="2">
    <location>
        <begin position="128"/>
        <end position="149"/>
    </location>
</feature>
<evidence type="ECO:0000256" key="1">
    <source>
        <dbReference type="SAM" id="MobiDB-lite"/>
    </source>
</evidence>
<feature type="compositionally biased region" description="Polar residues" evidence="1">
    <location>
        <begin position="517"/>
        <end position="539"/>
    </location>
</feature>
<feature type="transmembrane region" description="Helical" evidence="2">
    <location>
        <begin position="409"/>
        <end position="430"/>
    </location>
</feature>
<gene>
    <name evidence="3" type="ORF">F5050DRAFT_31850</name>
</gene>
<evidence type="ECO:0000313" key="4">
    <source>
        <dbReference type="Proteomes" id="UP001163828"/>
    </source>
</evidence>
<comment type="caution">
    <text evidence="3">The sequence shown here is derived from an EMBL/GenBank/DDBJ whole genome shotgun (WGS) entry which is preliminary data.</text>
</comment>
<feature type="compositionally biased region" description="Polar residues" evidence="1">
    <location>
        <begin position="561"/>
        <end position="577"/>
    </location>
</feature>
<keyword evidence="2" id="KW-0472">Membrane</keyword>
<feature type="region of interest" description="Disordered" evidence="1">
    <location>
        <begin position="450"/>
        <end position="548"/>
    </location>
</feature>
<organism evidence="3 4">
    <name type="scientific">Lentinula boryana</name>
    <dbReference type="NCBI Taxonomy" id="40481"/>
    <lineage>
        <taxon>Eukaryota</taxon>
        <taxon>Fungi</taxon>
        <taxon>Dikarya</taxon>
        <taxon>Basidiomycota</taxon>
        <taxon>Agaricomycotina</taxon>
        <taxon>Agaricomycetes</taxon>
        <taxon>Agaricomycetidae</taxon>
        <taxon>Agaricales</taxon>
        <taxon>Marasmiineae</taxon>
        <taxon>Omphalotaceae</taxon>
        <taxon>Lentinula</taxon>
    </lineage>
</organism>
<keyword evidence="4" id="KW-1185">Reference proteome</keyword>
<feature type="compositionally biased region" description="Basic and acidic residues" evidence="1">
    <location>
        <begin position="451"/>
        <end position="462"/>
    </location>
</feature>
<accession>A0ABQ8QRT9</accession>
<feature type="transmembrane region" description="Helical" evidence="2">
    <location>
        <begin position="161"/>
        <end position="181"/>
    </location>
</feature>
<feature type="compositionally biased region" description="Low complexity" evidence="1">
    <location>
        <begin position="501"/>
        <end position="516"/>
    </location>
</feature>
<protein>
    <submittedName>
        <fullName evidence="3">Uncharacterized protein</fullName>
    </submittedName>
</protein>
<dbReference type="EMBL" id="MU790511">
    <property type="protein sequence ID" value="KAJ4001241.1"/>
    <property type="molecule type" value="Genomic_DNA"/>
</dbReference>
<dbReference type="Proteomes" id="UP001163828">
    <property type="component" value="Unassembled WGS sequence"/>
</dbReference>
<reference evidence="3" key="1">
    <citation type="submission" date="2022-08" db="EMBL/GenBank/DDBJ databases">
        <authorList>
            <consortium name="DOE Joint Genome Institute"/>
            <person name="Min B."/>
            <person name="Riley R."/>
            <person name="Sierra-Patev S."/>
            <person name="Naranjo-Ortiz M."/>
            <person name="Looney B."/>
            <person name="Konkel Z."/>
            <person name="Slot J.C."/>
            <person name="Sakamoto Y."/>
            <person name="Steenwyk J.L."/>
            <person name="Rokas A."/>
            <person name="Carro J."/>
            <person name="Camarero S."/>
            <person name="Ferreira P."/>
            <person name="Molpeceres G."/>
            <person name="Ruiz-Duenas F.J."/>
            <person name="Serrano A."/>
            <person name="Henrissat B."/>
            <person name="Drula E."/>
            <person name="Hughes K.W."/>
            <person name="Mata J.L."/>
            <person name="Ishikawa N.K."/>
            <person name="Vargas-Isla R."/>
            <person name="Ushijima S."/>
            <person name="Smith C.A."/>
            <person name="Ahrendt S."/>
            <person name="Andreopoulos W."/>
            <person name="He G."/>
            <person name="Labutti K."/>
            <person name="Lipzen A."/>
            <person name="Ng V."/>
            <person name="Sandor L."/>
            <person name="Barry K."/>
            <person name="Martinez A.T."/>
            <person name="Xiao Y."/>
            <person name="Gibbons J.G."/>
            <person name="Terashima K."/>
            <person name="Hibbett D.S."/>
            <person name="Grigoriev I.V."/>
        </authorList>
    </citation>
    <scope>NUCLEOTIDE SEQUENCE</scope>
    <source>
        <strain evidence="3">TFB10827</strain>
    </source>
</reference>
<sequence length="577" mass="63752">MTLAAIPTPTSTGQHFLPTVNSSPSTLHVLPRITPAPSSDDFPTQVVVALTTTILIPDYSLYYDTPISQFSPNYQALSDGSLIASPYRSELQQDNGVLLLLSILVTIFLRNAFVSGNYLRRIKVQRKVIFRMLFASQVIAFVGLVPKIVSFLTPRVNCRSVEIVIDISSTSSIVLIMTGILGYKAYKCLANSILVLVTLTILTIGALGVSLADYITLRDATRLSGNCSRTDDMRWMRVFVVLQLVQSVFLCCCFLFAVWKSRRSLVARDRISVQLSMDFEGYVPSEKNSRLDQWDFGHEVLVPPPQSGADVHLEVPTRQSSVQEESFSIPSSRLRPRRAIQAEDENSLRPLSGPAASLAPSTFSRISHYMPRLFRTVMKDELCYTTMITICCAVLAVIAIVGVTSEGLLWFMDWACLYWAFTSILATHSLGRAVSRHERESMLQAAALHTRRWENERDRTTSADRNFSSSNRIRRTANGASNADCENPFDDTRALTSSYNDSMTSSPSDTPSSPQSLGLTSSPPLYPSRTLQFPTSGRTTPLVPLDSTGAMMHGTGFIIDRNSSNSGSSYRLTRAGT</sequence>
<feature type="transmembrane region" description="Helical" evidence="2">
    <location>
        <begin position="193"/>
        <end position="215"/>
    </location>
</feature>
<name>A0ABQ8QRT9_9AGAR</name>